<sequence length="134" mass="15090">MSSIVNRVVTMLMRTYSRVQEILCFKRGAYEELKDVNRPSEKNVPVIEWIPKTWHGNKRTVYREYNISAARAVEPLWHGDQQALLTVRPLPLTVPPLPLTIPPLLLAVPPTSLTVPPSPLVVLPLPTLQGIKNP</sequence>
<dbReference type="EMBL" id="KN837145">
    <property type="protein sequence ID" value="KIJ40306.1"/>
    <property type="molecule type" value="Genomic_DNA"/>
</dbReference>
<organism evidence="1 2">
    <name type="scientific">Sphaerobolus stellatus (strain SS14)</name>
    <dbReference type="NCBI Taxonomy" id="990650"/>
    <lineage>
        <taxon>Eukaryota</taxon>
        <taxon>Fungi</taxon>
        <taxon>Dikarya</taxon>
        <taxon>Basidiomycota</taxon>
        <taxon>Agaricomycotina</taxon>
        <taxon>Agaricomycetes</taxon>
        <taxon>Phallomycetidae</taxon>
        <taxon>Geastrales</taxon>
        <taxon>Sphaerobolaceae</taxon>
        <taxon>Sphaerobolus</taxon>
    </lineage>
</organism>
<keyword evidence="2" id="KW-1185">Reference proteome</keyword>
<evidence type="ECO:0000313" key="2">
    <source>
        <dbReference type="Proteomes" id="UP000054279"/>
    </source>
</evidence>
<protein>
    <submittedName>
        <fullName evidence="1">Uncharacterized protein</fullName>
    </submittedName>
</protein>
<dbReference type="Proteomes" id="UP000054279">
    <property type="component" value="Unassembled WGS sequence"/>
</dbReference>
<name>A0A0C9VQX3_SPHS4</name>
<proteinExistence type="predicted"/>
<dbReference type="AlphaFoldDB" id="A0A0C9VQX3"/>
<reference evidence="1 2" key="1">
    <citation type="submission" date="2014-06" db="EMBL/GenBank/DDBJ databases">
        <title>Evolutionary Origins and Diversification of the Mycorrhizal Mutualists.</title>
        <authorList>
            <consortium name="DOE Joint Genome Institute"/>
            <consortium name="Mycorrhizal Genomics Consortium"/>
            <person name="Kohler A."/>
            <person name="Kuo A."/>
            <person name="Nagy L.G."/>
            <person name="Floudas D."/>
            <person name="Copeland A."/>
            <person name="Barry K.W."/>
            <person name="Cichocki N."/>
            <person name="Veneault-Fourrey C."/>
            <person name="LaButti K."/>
            <person name="Lindquist E.A."/>
            <person name="Lipzen A."/>
            <person name="Lundell T."/>
            <person name="Morin E."/>
            <person name="Murat C."/>
            <person name="Riley R."/>
            <person name="Ohm R."/>
            <person name="Sun H."/>
            <person name="Tunlid A."/>
            <person name="Henrissat B."/>
            <person name="Grigoriev I.V."/>
            <person name="Hibbett D.S."/>
            <person name="Martin F."/>
        </authorList>
    </citation>
    <scope>NUCLEOTIDE SEQUENCE [LARGE SCALE GENOMIC DNA]</scope>
    <source>
        <strain evidence="1 2">SS14</strain>
    </source>
</reference>
<dbReference type="HOGENOM" id="CLU_1897548_0_0_1"/>
<evidence type="ECO:0000313" key="1">
    <source>
        <dbReference type="EMBL" id="KIJ40306.1"/>
    </source>
</evidence>
<gene>
    <name evidence="1" type="ORF">M422DRAFT_256861</name>
</gene>
<accession>A0A0C9VQX3</accession>